<organism evidence="1 2">
    <name type="scientific">Ruminococcus callidus ATCC 27760</name>
    <dbReference type="NCBI Taxonomy" id="411473"/>
    <lineage>
        <taxon>Bacteria</taxon>
        <taxon>Bacillati</taxon>
        <taxon>Bacillota</taxon>
        <taxon>Clostridia</taxon>
        <taxon>Eubacteriales</taxon>
        <taxon>Oscillospiraceae</taxon>
        <taxon>Ruminococcus</taxon>
    </lineage>
</organism>
<evidence type="ECO:0000313" key="2">
    <source>
        <dbReference type="Proteomes" id="UP000016662"/>
    </source>
</evidence>
<name>U2K404_9FIRM</name>
<comment type="caution">
    <text evidence="1">The sequence shown here is derived from an EMBL/GenBank/DDBJ whole genome shotgun (WGS) entry which is preliminary data.</text>
</comment>
<dbReference type="PATRIC" id="fig|411473.3.peg.1917"/>
<reference evidence="1 2" key="1">
    <citation type="submission" date="2013-07" db="EMBL/GenBank/DDBJ databases">
        <authorList>
            <person name="Weinstock G."/>
            <person name="Sodergren E."/>
            <person name="Wylie T."/>
            <person name="Fulton L."/>
            <person name="Fulton R."/>
            <person name="Fronick C."/>
            <person name="O'Laughlin M."/>
            <person name="Godfrey J."/>
            <person name="Miner T."/>
            <person name="Herter B."/>
            <person name="Appelbaum E."/>
            <person name="Cordes M."/>
            <person name="Lek S."/>
            <person name="Wollam A."/>
            <person name="Pepin K.H."/>
            <person name="Palsikar V.B."/>
            <person name="Mitreva M."/>
            <person name="Wilson R.K."/>
        </authorList>
    </citation>
    <scope>NUCLEOTIDE SEQUENCE [LARGE SCALE GENOMIC DNA]</scope>
    <source>
        <strain evidence="1 2">ATCC 27760</strain>
    </source>
</reference>
<accession>U2K404</accession>
<evidence type="ECO:0000313" key="1">
    <source>
        <dbReference type="EMBL" id="ERJ93246.1"/>
    </source>
</evidence>
<sequence length="39" mass="4865">MKIDFRELYWCAAAHLLYYNTEKNFFQYPKKRFASFPIL</sequence>
<dbReference type="HOGENOM" id="CLU_3316453_0_0_9"/>
<gene>
    <name evidence="1" type="ORF">RUMCAL_02307</name>
</gene>
<keyword evidence="2" id="KW-1185">Reference proteome</keyword>
<proteinExistence type="predicted"/>
<dbReference type="Proteomes" id="UP000016662">
    <property type="component" value="Unassembled WGS sequence"/>
</dbReference>
<protein>
    <submittedName>
        <fullName evidence="1">Uncharacterized protein</fullName>
    </submittedName>
</protein>
<dbReference type="EMBL" id="AWVF01000287">
    <property type="protein sequence ID" value="ERJ93246.1"/>
    <property type="molecule type" value="Genomic_DNA"/>
</dbReference>
<dbReference type="STRING" id="411473.RUMCAL_02307"/>
<dbReference type="AlphaFoldDB" id="U2K404"/>